<dbReference type="GO" id="GO:0048472">
    <property type="term" value="F:threonine-phosphate decarboxylase activity"/>
    <property type="evidence" value="ECO:0007669"/>
    <property type="project" value="InterPro"/>
</dbReference>
<feature type="transmembrane region" description="Helical" evidence="9">
    <location>
        <begin position="64"/>
        <end position="88"/>
    </location>
</feature>
<reference evidence="10" key="2">
    <citation type="submission" date="2021-08" db="EMBL/GenBank/DDBJ databases">
        <authorList>
            <person name="Dalcin Martins P."/>
        </authorList>
    </citation>
    <scope>NUCLEOTIDE SEQUENCE</scope>
    <source>
        <strain evidence="10">MAG_39</strain>
    </source>
</reference>
<dbReference type="EMBL" id="JAIOIV010000147">
    <property type="protein sequence ID" value="MBZ0158261.1"/>
    <property type="molecule type" value="Genomic_DNA"/>
</dbReference>
<organism evidence="10 11">
    <name type="scientific">Candidatus Nitrobium versatile</name>
    <dbReference type="NCBI Taxonomy" id="2884831"/>
    <lineage>
        <taxon>Bacteria</taxon>
        <taxon>Pseudomonadati</taxon>
        <taxon>Nitrospirota</taxon>
        <taxon>Nitrospiria</taxon>
        <taxon>Nitrospirales</taxon>
        <taxon>Nitrospiraceae</taxon>
        <taxon>Candidatus Nitrobium</taxon>
    </lineage>
</organism>
<feature type="transmembrane region" description="Helical" evidence="9">
    <location>
        <begin position="177"/>
        <end position="198"/>
    </location>
</feature>
<evidence type="ECO:0000313" key="10">
    <source>
        <dbReference type="EMBL" id="MBZ0158261.1"/>
    </source>
</evidence>
<comment type="function">
    <text evidence="9">Converts cobyric acid to cobinamide by the addition of aminopropanol on the F carboxylic group.</text>
</comment>
<evidence type="ECO:0000256" key="1">
    <source>
        <dbReference type="ARBA" id="ARBA00004651"/>
    </source>
</evidence>
<dbReference type="GO" id="GO:0009236">
    <property type="term" value="P:cobalamin biosynthetic process"/>
    <property type="evidence" value="ECO:0007669"/>
    <property type="project" value="UniProtKB-UniRule"/>
</dbReference>
<comment type="caution">
    <text evidence="10">The sequence shown here is derived from an EMBL/GenBank/DDBJ whole genome shotgun (WGS) entry which is preliminary data.</text>
</comment>
<gene>
    <name evidence="10" type="primary">cbiB</name>
    <name evidence="9" type="synonym">cobD</name>
    <name evidence="10" type="ORF">K8I29_18860</name>
</gene>
<dbReference type="InterPro" id="IPR004485">
    <property type="entry name" value="Cobalamin_biosynth_CobD/CbiB"/>
</dbReference>
<sequence length="346" mass="37330">MSPYQEASPLFVSPFVLVAALLLDGVMGDPRWMPHPVRCIGNAICRTEAFLRRFFRTPSQELRAGLLLVLLIVPPVFLVTYFINFLLLRMGEGAAAWYSPLSLLSLALLVFLTATTVATRELIRSAHEVMRPLQEGDLETARRNLGMIVGRDTHALTEREVLKATMETLAENLSDGIIAPVFYLTLGGLPLAMAYKAVNTLDSMVGYKNERYLHFGRAAARLDDAANFVPARISGILIVIASWIAYRSLAAARDSWETMLRDGGKHASPNSGVPEAAMAGAIGVRMGGPSTYGGMLVEKPYIGETKIGDHAAAFLSASESTVRIVKIASLLSGAAAAIILAARNSL</sequence>
<comment type="pathway">
    <text evidence="2 9">Cofactor biosynthesis; adenosylcobalamin biosynthesis.</text>
</comment>
<dbReference type="PANTHER" id="PTHR34308:SF1">
    <property type="entry name" value="COBALAMIN BIOSYNTHESIS PROTEIN CBIB"/>
    <property type="match status" value="1"/>
</dbReference>
<protein>
    <recommendedName>
        <fullName evidence="9">Cobalamin biosynthesis protein CobD</fullName>
    </recommendedName>
</protein>
<evidence type="ECO:0000313" key="11">
    <source>
        <dbReference type="Proteomes" id="UP000705867"/>
    </source>
</evidence>
<dbReference type="Pfam" id="PF03186">
    <property type="entry name" value="CobD_Cbib"/>
    <property type="match status" value="1"/>
</dbReference>
<accession>A0A953SGW2</accession>
<name>A0A953SGW2_9BACT</name>
<reference evidence="10" key="1">
    <citation type="journal article" date="2021" name="bioRxiv">
        <title>Unraveling nitrogen, sulfur and carbon metabolic pathways and microbial community transcriptional responses to substrate deprivation and toxicity stresses in a bioreactor mimicking anoxic brackish coastal sediment conditions.</title>
        <authorList>
            <person name="Martins P.D."/>
            <person name="Echeveste M.J."/>
            <person name="Arshad A."/>
            <person name="Kurth J."/>
            <person name="Ouboter H."/>
            <person name="Jetten M.S.M."/>
            <person name="Welte C.U."/>
        </authorList>
    </citation>
    <scope>NUCLEOTIDE SEQUENCE</scope>
    <source>
        <strain evidence="10">MAG_39</strain>
    </source>
</reference>
<evidence type="ECO:0000256" key="5">
    <source>
        <dbReference type="ARBA" id="ARBA00022573"/>
    </source>
</evidence>
<dbReference type="AlphaFoldDB" id="A0A953SGW2"/>
<evidence type="ECO:0000256" key="2">
    <source>
        <dbReference type="ARBA" id="ARBA00004953"/>
    </source>
</evidence>
<evidence type="ECO:0000256" key="4">
    <source>
        <dbReference type="ARBA" id="ARBA00022475"/>
    </source>
</evidence>
<evidence type="ECO:0000256" key="9">
    <source>
        <dbReference type="HAMAP-Rule" id="MF_00024"/>
    </source>
</evidence>
<dbReference type="GO" id="GO:0005886">
    <property type="term" value="C:plasma membrane"/>
    <property type="evidence" value="ECO:0007669"/>
    <property type="project" value="UniProtKB-SubCell"/>
</dbReference>
<feature type="transmembrane region" description="Helical" evidence="9">
    <location>
        <begin position="225"/>
        <end position="246"/>
    </location>
</feature>
<comment type="subcellular location">
    <subcellularLocation>
        <location evidence="1 9">Cell membrane</location>
        <topology evidence="1 9">Multi-pass membrane protein</topology>
    </subcellularLocation>
</comment>
<dbReference type="GO" id="GO:0015420">
    <property type="term" value="F:ABC-type vitamin B12 transporter activity"/>
    <property type="evidence" value="ECO:0007669"/>
    <property type="project" value="UniProtKB-UniRule"/>
</dbReference>
<evidence type="ECO:0000256" key="6">
    <source>
        <dbReference type="ARBA" id="ARBA00022692"/>
    </source>
</evidence>
<evidence type="ECO:0000256" key="7">
    <source>
        <dbReference type="ARBA" id="ARBA00022989"/>
    </source>
</evidence>
<comment type="similarity">
    <text evidence="3 9">Belongs to the CobD/CbiB family.</text>
</comment>
<evidence type="ECO:0000256" key="8">
    <source>
        <dbReference type="ARBA" id="ARBA00023136"/>
    </source>
</evidence>
<keyword evidence="4 9" id="KW-1003">Cell membrane</keyword>
<feature type="transmembrane region" description="Helical" evidence="9">
    <location>
        <begin position="324"/>
        <end position="342"/>
    </location>
</feature>
<proteinExistence type="inferred from homology"/>
<dbReference type="NCBIfam" id="TIGR00380">
    <property type="entry name" value="cobal_cbiB"/>
    <property type="match status" value="1"/>
</dbReference>
<dbReference type="Proteomes" id="UP000705867">
    <property type="component" value="Unassembled WGS sequence"/>
</dbReference>
<dbReference type="PANTHER" id="PTHR34308">
    <property type="entry name" value="COBALAMIN BIOSYNTHESIS PROTEIN CBIB"/>
    <property type="match status" value="1"/>
</dbReference>
<keyword evidence="8 9" id="KW-0472">Membrane</keyword>
<evidence type="ECO:0000256" key="3">
    <source>
        <dbReference type="ARBA" id="ARBA00006263"/>
    </source>
</evidence>
<keyword evidence="6 9" id="KW-0812">Transmembrane</keyword>
<feature type="transmembrane region" description="Helical" evidence="9">
    <location>
        <begin position="95"/>
        <end position="114"/>
    </location>
</feature>
<keyword evidence="5 9" id="KW-0169">Cobalamin biosynthesis</keyword>
<dbReference type="HAMAP" id="MF_00024">
    <property type="entry name" value="CobD_CbiB"/>
    <property type="match status" value="1"/>
</dbReference>
<keyword evidence="7 9" id="KW-1133">Transmembrane helix</keyword>